<comment type="similarity">
    <text evidence="3">Belongs to the NMT1/THI5 family.</text>
</comment>
<evidence type="ECO:0000256" key="1">
    <source>
        <dbReference type="ARBA" id="ARBA00003469"/>
    </source>
</evidence>
<dbReference type="InterPro" id="IPR027939">
    <property type="entry name" value="NMT1/THI5"/>
</dbReference>
<comment type="caution">
    <text evidence="13">The sequence shown here is derived from an EMBL/GenBank/DDBJ whole genome shotgun (WGS) entry which is preliminary data.</text>
</comment>
<dbReference type="Gene3D" id="3.40.190.10">
    <property type="entry name" value="Periplasmic binding protein-like II"/>
    <property type="match status" value="2"/>
</dbReference>
<dbReference type="PROSITE" id="PS51257">
    <property type="entry name" value="PROKAR_LIPOPROTEIN"/>
    <property type="match status" value="1"/>
</dbReference>
<evidence type="ECO:0000256" key="2">
    <source>
        <dbReference type="ARBA" id="ARBA00004948"/>
    </source>
</evidence>
<evidence type="ECO:0000259" key="12">
    <source>
        <dbReference type="Pfam" id="PF09084"/>
    </source>
</evidence>
<proteinExistence type="inferred from homology"/>
<keyword evidence="6" id="KW-0479">Metal-binding</keyword>
<evidence type="ECO:0000256" key="10">
    <source>
        <dbReference type="ARBA" id="ARBA00033171"/>
    </source>
</evidence>
<dbReference type="PANTHER" id="PTHR31528:SF1">
    <property type="entry name" value="4-AMINO-5-HYDROXYMETHYL-2-METHYLPYRIMIDINE PHOSPHATE SYNTHASE THI11-RELATED"/>
    <property type="match status" value="1"/>
</dbReference>
<evidence type="ECO:0000256" key="6">
    <source>
        <dbReference type="ARBA" id="ARBA00022723"/>
    </source>
</evidence>
<dbReference type="GO" id="GO:0046872">
    <property type="term" value="F:metal ion binding"/>
    <property type="evidence" value="ECO:0007669"/>
    <property type="project" value="UniProtKB-KW"/>
</dbReference>
<comment type="subunit">
    <text evidence="4">Homodimer.</text>
</comment>
<evidence type="ECO:0000256" key="3">
    <source>
        <dbReference type="ARBA" id="ARBA00009406"/>
    </source>
</evidence>
<dbReference type="PANTHER" id="PTHR31528">
    <property type="entry name" value="4-AMINO-5-HYDROXYMETHYL-2-METHYLPYRIMIDINE PHOSPHATE SYNTHASE THI11-RELATED"/>
    <property type="match status" value="1"/>
</dbReference>
<feature type="domain" description="SsuA/THI5-like" evidence="12">
    <location>
        <begin position="43"/>
        <end position="254"/>
    </location>
</feature>
<keyword evidence="5" id="KW-0808">Transferase</keyword>
<dbReference type="GO" id="GO:0016740">
    <property type="term" value="F:transferase activity"/>
    <property type="evidence" value="ECO:0007669"/>
    <property type="project" value="UniProtKB-KW"/>
</dbReference>
<dbReference type="InterPro" id="IPR015168">
    <property type="entry name" value="SsuA/THI5"/>
</dbReference>
<protein>
    <recommendedName>
        <fullName evidence="10">Thiamine pyrimidine synthase</fullName>
    </recommendedName>
</protein>
<dbReference type="AlphaFoldDB" id="A0A0F9EAU3"/>
<keyword evidence="9" id="KW-0408">Iron</keyword>
<evidence type="ECO:0000256" key="11">
    <source>
        <dbReference type="ARBA" id="ARBA00048179"/>
    </source>
</evidence>
<dbReference type="GO" id="GO:0009228">
    <property type="term" value="P:thiamine biosynthetic process"/>
    <property type="evidence" value="ECO:0007669"/>
    <property type="project" value="UniProtKB-KW"/>
</dbReference>
<name>A0A0F9EAU3_9ZZZZ</name>
<evidence type="ECO:0000256" key="7">
    <source>
        <dbReference type="ARBA" id="ARBA00022898"/>
    </source>
</evidence>
<keyword evidence="7" id="KW-0663">Pyridoxal phosphate</keyword>
<gene>
    <name evidence="13" type="ORF">LCGC14_2389630</name>
</gene>
<keyword evidence="8" id="KW-0784">Thiamine biosynthesis</keyword>
<evidence type="ECO:0000256" key="9">
    <source>
        <dbReference type="ARBA" id="ARBA00023004"/>
    </source>
</evidence>
<accession>A0A0F9EAU3</accession>
<comment type="pathway">
    <text evidence="2">Cofactor biosynthesis; thiamine diphosphate biosynthesis.</text>
</comment>
<evidence type="ECO:0000256" key="4">
    <source>
        <dbReference type="ARBA" id="ARBA00011738"/>
    </source>
</evidence>
<organism evidence="13">
    <name type="scientific">marine sediment metagenome</name>
    <dbReference type="NCBI Taxonomy" id="412755"/>
    <lineage>
        <taxon>unclassified sequences</taxon>
        <taxon>metagenomes</taxon>
        <taxon>ecological metagenomes</taxon>
    </lineage>
</organism>
<comment type="catalytic activity">
    <reaction evidence="11">
        <text>N(6)-(pyridoxal phosphate)-L-lysyl-[4-amino-5-hydroxymethyl-2-methylpyrimidine phosphate synthase] + L-histidyl-[4-amino-5-hydroxymethyl-2-methylpyrimidine phosphate synthase] + 2 Fe(3+) + 4 H2O = L-lysyl-[4-amino-5-hydroxymethyl-2-methylpyrimidine phosphate synthase] + (2S)-2-amino-5-hydroxy-4-oxopentanoyl-[4-amino-5-hydroxymethyl-2-methylpyrimidine phosphate synthase] + 4-amino-2-methyl-5-(phosphooxymethyl)pyrimidine + 3-oxopropanoate + 2 Fe(2+) + 2 H(+)</text>
        <dbReference type="Rhea" id="RHEA:65756"/>
        <dbReference type="Rhea" id="RHEA-COMP:16892"/>
        <dbReference type="Rhea" id="RHEA-COMP:16893"/>
        <dbReference type="Rhea" id="RHEA-COMP:16894"/>
        <dbReference type="Rhea" id="RHEA-COMP:16895"/>
        <dbReference type="ChEBI" id="CHEBI:15377"/>
        <dbReference type="ChEBI" id="CHEBI:15378"/>
        <dbReference type="ChEBI" id="CHEBI:29033"/>
        <dbReference type="ChEBI" id="CHEBI:29034"/>
        <dbReference type="ChEBI" id="CHEBI:29969"/>
        <dbReference type="ChEBI" id="CHEBI:29979"/>
        <dbReference type="ChEBI" id="CHEBI:33190"/>
        <dbReference type="ChEBI" id="CHEBI:58354"/>
        <dbReference type="ChEBI" id="CHEBI:143915"/>
        <dbReference type="ChEBI" id="CHEBI:157692"/>
    </reaction>
    <physiologicalReaction direction="left-to-right" evidence="11">
        <dbReference type="Rhea" id="RHEA:65757"/>
    </physiologicalReaction>
</comment>
<reference evidence="13" key="1">
    <citation type="journal article" date="2015" name="Nature">
        <title>Complex archaea that bridge the gap between prokaryotes and eukaryotes.</title>
        <authorList>
            <person name="Spang A."/>
            <person name="Saw J.H."/>
            <person name="Jorgensen S.L."/>
            <person name="Zaremba-Niedzwiedzka K."/>
            <person name="Martijn J."/>
            <person name="Lind A.E."/>
            <person name="van Eijk R."/>
            <person name="Schleper C."/>
            <person name="Guy L."/>
            <person name="Ettema T.J."/>
        </authorList>
    </citation>
    <scope>NUCLEOTIDE SEQUENCE</scope>
</reference>
<evidence type="ECO:0000313" key="13">
    <source>
        <dbReference type="EMBL" id="KKL26996.1"/>
    </source>
</evidence>
<evidence type="ECO:0000256" key="5">
    <source>
        <dbReference type="ARBA" id="ARBA00022679"/>
    </source>
</evidence>
<sequence length="331" mass="37373">MKRIAWPAMTLLFIVVVFIGCARRKAEEPLEAVRVQLGWTHQAQWAGFYSADQNGFYTEEGISIKLLPRPAPRFDTIGIVVDGGADFGTHNGVGMINARSQGRPVVTIAAIYRRNPLVFMTLLESGITKPQDFPGRTIRALNPRGNGVVFRAMMNRLGLDPDSVIQVDAGYDMAPFYAREVDIWPGFLTDEVLSARENGYDVNVILPGYYGVHLYGMTIFTTEERIRENPELVERFLRATLRGYRWAIDNPSEAAMLALKYDPELDIEHEKAFMQASILLIHTGEDQIGWMEADVWEETHNILLEQGLLEGPLDVDKVYTTEFLQNIYGNN</sequence>
<dbReference type="EMBL" id="LAZR01035633">
    <property type="protein sequence ID" value="KKL26996.1"/>
    <property type="molecule type" value="Genomic_DNA"/>
</dbReference>
<comment type="function">
    <text evidence="1">Responsible for the formation of the pyrimidine heterocycle in the thiamine biosynthesis pathway. Catalyzes the formation of hydroxymethylpyrimidine phosphate (HMP-P) from histidine and pyridoxal phosphate (PLP). The protein uses PLP and the active site histidine to form HMP-P, generating an inactive enzyme. The enzyme can only undergo a single turnover, which suggests it is a suicide enzyme.</text>
</comment>
<dbReference type="SUPFAM" id="SSF53850">
    <property type="entry name" value="Periplasmic binding protein-like II"/>
    <property type="match status" value="1"/>
</dbReference>
<evidence type="ECO:0000256" key="8">
    <source>
        <dbReference type="ARBA" id="ARBA00022977"/>
    </source>
</evidence>
<dbReference type="Pfam" id="PF09084">
    <property type="entry name" value="NMT1"/>
    <property type="match status" value="1"/>
</dbReference>